<evidence type="ECO:0000256" key="1">
    <source>
        <dbReference type="SAM" id="MobiDB-lite"/>
    </source>
</evidence>
<feature type="compositionally biased region" description="Polar residues" evidence="1">
    <location>
        <begin position="280"/>
        <end position="313"/>
    </location>
</feature>
<proteinExistence type="predicted"/>
<keyword evidence="3" id="KW-1185">Reference proteome</keyword>
<accession>A0A8H4RQK5</accession>
<feature type="region of interest" description="Disordered" evidence="1">
    <location>
        <begin position="506"/>
        <end position="565"/>
    </location>
</feature>
<dbReference type="EMBL" id="JAAMPI010000278">
    <property type="protein sequence ID" value="KAF4633216.1"/>
    <property type="molecule type" value="Genomic_DNA"/>
</dbReference>
<protein>
    <recommendedName>
        <fullName evidence="4">Myb-like domain-containing protein</fullName>
    </recommendedName>
</protein>
<feature type="region of interest" description="Disordered" evidence="1">
    <location>
        <begin position="1"/>
        <end position="29"/>
    </location>
</feature>
<feature type="region of interest" description="Disordered" evidence="1">
    <location>
        <begin position="131"/>
        <end position="154"/>
    </location>
</feature>
<organism evidence="2 3">
    <name type="scientific">Cudoniella acicularis</name>
    <dbReference type="NCBI Taxonomy" id="354080"/>
    <lineage>
        <taxon>Eukaryota</taxon>
        <taxon>Fungi</taxon>
        <taxon>Dikarya</taxon>
        <taxon>Ascomycota</taxon>
        <taxon>Pezizomycotina</taxon>
        <taxon>Leotiomycetes</taxon>
        <taxon>Helotiales</taxon>
        <taxon>Tricladiaceae</taxon>
        <taxon>Cudoniella</taxon>
    </lineage>
</organism>
<evidence type="ECO:0000313" key="3">
    <source>
        <dbReference type="Proteomes" id="UP000566819"/>
    </source>
</evidence>
<feature type="region of interest" description="Disordered" evidence="1">
    <location>
        <begin position="476"/>
        <end position="495"/>
    </location>
</feature>
<sequence length="565" mass="62342">MRERERRGRGQGKPGPLTGSGSVKTREPAAVNGPAVFLLSWISTRARPPGSEDDLNAPEGETLVLDSGQNRELPYQLTSRLPAASMSSMGEPPIYSIQPGRTLHTPQTPYSAVSSFNLPVHYDSSLMTPVTMSESPSVPTKSPSPMHKEKRIKLSPSGVSPNYALFCTDEDDFGGARYSNAPMKHKEASKAMHASTPESTYPVSPYICADPYWGSFGVSATPGSARDSISSPTMQHQSPNLNSAGSVSNDSRNSRQPTPGRQSTSSYRSHNQAPILIAPNPSSLRTKDGSGSSYRQNSVHSNQSSTPRSQGPPQGQFLDQGHQSMIPSYSSISSGSKKRKTPDSSLESEVTLSGEVSFEEQLLLQLTDQDQLPWKEVMSRFNERTGKNMKVPALQMRKKRLIERLRERALDIAWEDYERSRWEQISKDMLKHGCAERWTKEAVQRKWNEMHPNSYPSHNPVSHSDYLLEYSYNNTRSHSPNSISTSTPTGPGLSVTASAVSTVTMDEVRSRADSDASAQLQIHKQQARMMFEQQPHPQQQSQRPSSQHRNSWGSSPISSAQVSRA</sequence>
<feature type="compositionally biased region" description="Low complexity" evidence="1">
    <location>
        <begin position="533"/>
        <end position="549"/>
    </location>
</feature>
<dbReference type="AlphaFoldDB" id="A0A8H4RQK5"/>
<feature type="region of interest" description="Disordered" evidence="1">
    <location>
        <begin position="221"/>
        <end position="352"/>
    </location>
</feature>
<feature type="compositionally biased region" description="Polar residues" evidence="1">
    <location>
        <begin position="227"/>
        <end position="272"/>
    </location>
</feature>
<feature type="compositionally biased region" description="Polar residues" evidence="1">
    <location>
        <begin position="131"/>
        <end position="143"/>
    </location>
</feature>
<dbReference type="OrthoDB" id="5421421at2759"/>
<reference evidence="2 3" key="1">
    <citation type="submission" date="2020-03" db="EMBL/GenBank/DDBJ databases">
        <title>Draft Genome Sequence of Cudoniella acicularis.</title>
        <authorList>
            <person name="Buettner E."/>
            <person name="Kellner H."/>
        </authorList>
    </citation>
    <scope>NUCLEOTIDE SEQUENCE [LARGE SCALE GENOMIC DNA]</scope>
    <source>
        <strain evidence="2 3">DSM 108380</strain>
    </source>
</reference>
<feature type="compositionally biased region" description="Low complexity" evidence="1">
    <location>
        <begin position="324"/>
        <end position="335"/>
    </location>
</feature>
<feature type="compositionally biased region" description="Polar residues" evidence="1">
    <location>
        <begin position="550"/>
        <end position="565"/>
    </location>
</feature>
<dbReference type="Proteomes" id="UP000566819">
    <property type="component" value="Unassembled WGS sequence"/>
</dbReference>
<comment type="caution">
    <text evidence="2">The sequence shown here is derived from an EMBL/GenBank/DDBJ whole genome shotgun (WGS) entry which is preliminary data.</text>
</comment>
<name>A0A8H4RQK5_9HELO</name>
<evidence type="ECO:0008006" key="4">
    <source>
        <dbReference type="Google" id="ProtNLM"/>
    </source>
</evidence>
<gene>
    <name evidence="2" type="ORF">G7Y89_g4898</name>
</gene>
<evidence type="ECO:0000313" key="2">
    <source>
        <dbReference type="EMBL" id="KAF4633216.1"/>
    </source>
</evidence>